<dbReference type="SUPFAM" id="SSF57501">
    <property type="entry name" value="Cystine-knot cytokines"/>
    <property type="match status" value="1"/>
</dbReference>
<feature type="region of interest" description="Disordered" evidence="1">
    <location>
        <begin position="460"/>
        <end position="487"/>
    </location>
</feature>
<feature type="region of interest" description="Disordered" evidence="1">
    <location>
        <begin position="1"/>
        <end position="24"/>
    </location>
</feature>
<feature type="compositionally biased region" description="Polar residues" evidence="1">
    <location>
        <begin position="1"/>
        <end position="20"/>
    </location>
</feature>
<evidence type="ECO:0000313" key="2">
    <source>
        <dbReference type="EMBL" id="PFX21582.1"/>
    </source>
</evidence>
<evidence type="ECO:0000256" key="1">
    <source>
        <dbReference type="SAM" id="MobiDB-lite"/>
    </source>
</evidence>
<dbReference type="EMBL" id="LSMT01000271">
    <property type="protein sequence ID" value="PFX21582.1"/>
    <property type="molecule type" value="Genomic_DNA"/>
</dbReference>
<feature type="compositionally biased region" description="Basic and acidic residues" evidence="1">
    <location>
        <begin position="467"/>
        <end position="484"/>
    </location>
</feature>
<proteinExistence type="predicted"/>
<feature type="compositionally biased region" description="Basic residues" evidence="1">
    <location>
        <begin position="80"/>
        <end position="91"/>
    </location>
</feature>
<gene>
    <name evidence="2" type="ORF">AWC38_SpisGene13928</name>
</gene>
<comment type="caution">
    <text evidence="2">The sequence shown here is derived from an EMBL/GenBank/DDBJ whole genome shotgun (WGS) entry which is preliminary data.</text>
</comment>
<protein>
    <submittedName>
        <fullName evidence="2">Uncharacterized protein</fullName>
    </submittedName>
</protein>
<dbReference type="InterPro" id="IPR029034">
    <property type="entry name" value="Cystine-knot_cytokine"/>
</dbReference>
<feature type="region of interest" description="Disordered" evidence="1">
    <location>
        <begin position="80"/>
        <end position="116"/>
    </location>
</feature>
<organism evidence="2 3">
    <name type="scientific">Stylophora pistillata</name>
    <name type="common">Smooth cauliflower coral</name>
    <dbReference type="NCBI Taxonomy" id="50429"/>
    <lineage>
        <taxon>Eukaryota</taxon>
        <taxon>Metazoa</taxon>
        <taxon>Cnidaria</taxon>
        <taxon>Anthozoa</taxon>
        <taxon>Hexacorallia</taxon>
        <taxon>Scleractinia</taxon>
        <taxon>Astrocoeniina</taxon>
        <taxon>Pocilloporidae</taxon>
        <taxon>Stylophora</taxon>
    </lineage>
</organism>
<dbReference type="Proteomes" id="UP000225706">
    <property type="component" value="Unassembled WGS sequence"/>
</dbReference>
<dbReference type="OrthoDB" id="5953272at2759"/>
<accession>A0A2B4RZB5</accession>
<evidence type="ECO:0000313" key="3">
    <source>
        <dbReference type="Proteomes" id="UP000225706"/>
    </source>
</evidence>
<keyword evidence="3" id="KW-1185">Reference proteome</keyword>
<dbReference type="PANTHER" id="PTHR33995">
    <property type="entry name" value="PROTEIN CBG18546"/>
    <property type="match status" value="1"/>
</dbReference>
<dbReference type="AlphaFoldDB" id="A0A2B4RZB5"/>
<sequence>MISKGQEPSRSNSKSLNPNDIESVRVLKAHREPIKDTLDDGIRRSDLKTITTVPPTLTGANLRSKRNGIFNLRRWRRNPTRFARRGRKQSARRSTINSRPTKTSFTNPSNPLGSRKVHPCNTVQSSAMKYTVAGIICRRWNKNELQNRMKCMGTYSHRYLASSFEEALRFRDLDTGNILDFTNFHIWHHLNSNAFIKRVPNIKPGETLIGQCHEQKTTTESGHLRICPTCAAITRQPATPKRFPEYINELLCDPKMASNFLPGIGGFCVQKTFTLDLLQFTGEWQLDSKLSVETGRDVYTEKWTTYTQKIRRHCACELEASGPMAKMLIKPRVWEIKMLIKPPAVLAIAALLLIIACTSKSAYKEEWLQKKKVEGLTENDGFGPMVHPCFNTTKNHTVTTPEGEKVLCLVPSEDDLMKDIQALGGFNRRYTAATKEQVDMYFEDPFKTDPKPIKWESKFTGKRRRSIHENEERFSSDETNEQTKRSGNVGVQKCAKRSTLTPNNFVQLCDECWHITQLPSNKFPRFINEKICGTSGATLTEKCASAVIGLCVQKEIIQDLLIHTNQYEQIPSPDPQYNVVYKQVWRPFSQKIRSCCQCESFP</sequence>
<name>A0A2B4RZB5_STYPI</name>
<feature type="compositionally biased region" description="Polar residues" evidence="1">
    <location>
        <begin position="92"/>
        <end position="112"/>
    </location>
</feature>
<reference evidence="3" key="1">
    <citation type="journal article" date="2017" name="bioRxiv">
        <title>Comparative analysis of the genomes of Stylophora pistillata and Acropora digitifera provides evidence for extensive differences between species of corals.</title>
        <authorList>
            <person name="Voolstra C.R."/>
            <person name="Li Y."/>
            <person name="Liew Y.J."/>
            <person name="Baumgarten S."/>
            <person name="Zoccola D."/>
            <person name="Flot J.-F."/>
            <person name="Tambutte S."/>
            <person name="Allemand D."/>
            <person name="Aranda M."/>
        </authorList>
    </citation>
    <scope>NUCLEOTIDE SEQUENCE [LARGE SCALE GENOMIC DNA]</scope>
</reference>
<dbReference type="PANTHER" id="PTHR33995:SF7">
    <property type="entry name" value="BURSICON SUBUNIT ALPHA-RELATED"/>
    <property type="match status" value="1"/>
</dbReference>